<gene>
    <name evidence="5" type="ORF">SAMN05421747_101114</name>
</gene>
<name>A0A1I1DUV4_9SPHI</name>
<dbReference type="InterPro" id="IPR019492">
    <property type="entry name" value="Cyclo-malto-dextrinase_C"/>
</dbReference>
<proteinExistence type="predicted"/>
<keyword evidence="3" id="KW-0732">Signal</keyword>
<keyword evidence="1" id="KW-0378">Hydrolase</keyword>
<reference evidence="5 6" key="1">
    <citation type="submission" date="2016-10" db="EMBL/GenBank/DDBJ databases">
        <authorList>
            <person name="de Groot N.N."/>
        </authorList>
    </citation>
    <scope>NUCLEOTIDE SEQUENCE [LARGE SCALE GENOMIC DNA]</scope>
    <source>
        <strain evidence="5 6">DSM 22900</strain>
    </source>
</reference>
<dbReference type="CDD" id="cd11340">
    <property type="entry name" value="AmyAc_bac_CMD_like_3"/>
    <property type="match status" value="1"/>
</dbReference>
<dbReference type="STRING" id="623281.SAMN05421747_101114"/>
<dbReference type="InterPro" id="IPR014756">
    <property type="entry name" value="Ig_E-set"/>
</dbReference>
<sequence>MNVLLRMNVFFRWIPACLLALSLGMPAGASGQSVARVEPLHWWVGMHNPELQLLVYGENIAAYEPEIVFPGVQLTQVHRVENPNYLFLDLHIAPSTTPGNVPIVFNGSDGRTFSWEYELKAREADRTKAQGVRSDDVIYLIMPDRFANGDTSNDIVPGMRETALNRDSMYYRHGGDLQGIINKLDYLHDLGVTALWLNPVLTNDMEQASYHGYAATENYQVDPRFGDNELYRKLADELHRRGMKLIKDLVHNHVGLRHWTVLDPPAPDWLNQWPTYTNTTYKDQVIFDPYAAEADRKRMTDGWFVPTMPDMNHRNPYVRKYITQSHIWWVEYAGVDGFRLDTYPYNDLDFMADWGRLIKAEYPELTFFGETWVHGVPNQAVYTQGSTINQRFDTHMPGVTDFQTHFAIIEALNGSFGWTDGVNRLYSVLANDFVYEDAYRNVVFLDNHDKSRFFSEVGENVDKYKSGLAWLMTTRGIPQLYYGAEIAMKNFANPDGMVREDFPGGWPTDTVDKFTEAGRSVLENDIFQYIRTLANYRKSNPVLQTGRMMQYVPEDAVYVYFRYNDEKTVMVVMNTGEDEAEIDVSRFEERIRSATRAKDIINGNTVDLTAPLRLNAKSTAVLELL</sequence>
<evidence type="ECO:0000313" key="5">
    <source>
        <dbReference type="EMBL" id="SFB78745.1"/>
    </source>
</evidence>
<dbReference type="SUPFAM" id="SSF51445">
    <property type="entry name" value="(Trans)glycosidases"/>
    <property type="match status" value="1"/>
</dbReference>
<feature type="signal peptide" evidence="3">
    <location>
        <begin position="1"/>
        <end position="29"/>
    </location>
</feature>
<keyword evidence="2 5" id="KW-0326">Glycosidase</keyword>
<dbReference type="InterPro" id="IPR017853">
    <property type="entry name" value="GH"/>
</dbReference>
<evidence type="ECO:0000313" key="6">
    <source>
        <dbReference type="Proteomes" id="UP000199577"/>
    </source>
</evidence>
<dbReference type="InterPro" id="IPR013783">
    <property type="entry name" value="Ig-like_fold"/>
</dbReference>
<dbReference type="SUPFAM" id="SSF81296">
    <property type="entry name" value="E set domains"/>
    <property type="match status" value="1"/>
</dbReference>
<dbReference type="AlphaFoldDB" id="A0A1I1DUV4"/>
<dbReference type="Gene3D" id="2.60.40.10">
    <property type="entry name" value="Immunoglobulins"/>
    <property type="match status" value="1"/>
</dbReference>
<dbReference type="PANTHER" id="PTHR10357">
    <property type="entry name" value="ALPHA-AMYLASE FAMILY MEMBER"/>
    <property type="match status" value="1"/>
</dbReference>
<keyword evidence="6" id="KW-1185">Reference proteome</keyword>
<dbReference type="GO" id="GO:0016798">
    <property type="term" value="F:hydrolase activity, acting on glycosyl bonds"/>
    <property type="evidence" value="ECO:0007669"/>
    <property type="project" value="UniProtKB-KW"/>
</dbReference>
<evidence type="ECO:0000256" key="3">
    <source>
        <dbReference type="SAM" id="SignalP"/>
    </source>
</evidence>
<dbReference type="SUPFAM" id="SSF51011">
    <property type="entry name" value="Glycosyl hydrolase domain"/>
    <property type="match status" value="1"/>
</dbReference>
<dbReference type="Gene3D" id="3.20.20.80">
    <property type="entry name" value="Glycosidases"/>
    <property type="match status" value="1"/>
</dbReference>
<dbReference type="RefSeq" id="WP_244518575.1">
    <property type="nucleotide sequence ID" value="NZ_FOLL01000001.1"/>
</dbReference>
<accession>A0A1I1DUV4</accession>
<dbReference type="Gene3D" id="2.60.40.1180">
    <property type="entry name" value="Golgi alpha-mannosidase II"/>
    <property type="match status" value="1"/>
</dbReference>
<dbReference type="PANTHER" id="PTHR10357:SF210">
    <property type="entry name" value="MALTODEXTRIN GLUCOSIDASE"/>
    <property type="match status" value="1"/>
</dbReference>
<feature type="domain" description="Glycosyl hydrolase family 13 catalytic" evidence="4">
    <location>
        <begin position="140"/>
        <end position="537"/>
    </location>
</feature>
<dbReference type="InterPro" id="IPR015171">
    <property type="entry name" value="Cyc-maltodext_N"/>
</dbReference>
<evidence type="ECO:0000256" key="2">
    <source>
        <dbReference type="ARBA" id="ARBA00023295"/>
    </source>
</evidence>
<evidence type="ECO:0000259" key="4">
    <source>
        <dbReference type="SMART" id="SM00642"/>
    </source>
</evidence>
<dbReference type="Proteomes" id="UP000199577">
    <property type="component" value="Unassembled WGS sequence"/>
</dbReference>
<dbReference type="GO" id="GO:0005975">
    <property type="term" value="P:carbohydrate metabolic process"/>
    <property type="evidence" value="ECO:0007669"/>
    <property type="project" value="InterPro"/>
</dbReference>
<dbReference type="InterPro" id="IPR013780">
    <property type="entry name" value="Glyco_hydro_b"/>
</dbReference>
<dbReference type="InterPro" id="IPR006047">
    <property type="entry name" value="GH13_cat_dom"/>
</dbReference>
<dbReference type="Pfam" id="PF09087">
    <property type="entry name" value="Cyc-maltodext_N"/>
    <property type="match status" value="1"/>
</dbReference>
<dbReference type="Pfam" id="PF00128">
    <property type="entry name" value="Alpha-amylase"/>
    <property type="match status" value="1"/>
</dbReference>
<protein>
    <submittedName>
        <fullName evidence="5">Glycosidase</fullName>
    </submittedName>
</protein>
<organism evidence="5 6">
    <name type="scientific">Parapedobacter composti</name>
    <dbReference type="NCBI Taxonomy" id="623281"/>
    <lineage>
        <taxon>Bacteria</taxon>
        <taxon>Pseudomonadati</taxon>
        <taxon>Bacteroidota</taxon>
        <taxon>Sphingobacteriia</taxon>
        <taxon>Sphingobacteriales</taxon>
        <taxon>Sphingobacteriaceae</taxon>
        <taxon>Parapedobacter</taxon>
    </lineage>
</organism>
<dbReference type="Pfam" id="PF10438">
    <property type="entry name" value="Cyc-maltodext_C"/>
    <property type="match status" value="1"/>
</dbReference>
<dbReference type="EMBL" id="FOLL01000001">
    <property type="protein sequence ID" value="SFB78745.1"/>
    <property type="molecule type" value="Genomic_DNA"/>
</dbReference>
<evidence type="ECO:0000256" key="1">
    <source>
        <dbReference type="ARBA" id="ARBA00022801"/>
    </source>
</evidence>
<feature type="chain" id="PRO_5011498140" evidence="3">
    <location>
        <begin position="30"/>
        <end position="625"/>
    </location>
</feature>
<dbReference type="SMART" id="SM00642">
    <property type="entry name" value="Aamy"/>
    <property type="match status" value="1"/>
</dbReference>